<sequence length="292" mass="30109">LSLDRGGAPDAGVQPATPPPATPTAQTVLLMGLDAGPGPRADSVVLARVDGQGAVNVVSLPRDLQVEIPGVGPGKLNSAYSRAYEAAAGQDADAAGARATVEVVEAFTGVPIDHYAAVEMAGFAELSAAVGGVEVCLRAAVRDEFSGVDLPAGRQTIQGEQALAFLRQRVGLPHHELDRVTRHQVFLNGLVAKAASVSDPAKLAPLLELARSSVHVDPSWDLPEFLRLLAQGPRVRTATIPHDNQVTTEAGAVLTADQGEVRAFLGDFLTARPGVTPVPSPGEPTAVDGCVN</sequence>
<evidence type="ECO:0000259" key="3">
    <source>
        <dbReference type="Pfam" id="PF03816"/>
    </source>
</evidence>
<dbReference type="EMBL" id="JBHTLK010000444">
    <property type="protein sequence ID" value="MFD1152602.1"/>
    <property type="molecule type" value="Genomic_DNA"/>
</dbReference>
<feature type="domain" description="Cell envelope-related transcriptional attenuator" evidence="3">
    <location>
        <begin position="40"/>
        <end position="195"/>
    </location>
</feature>
<accession>A0ABW3R6G9</accession>
<dbReference type="InterPro" id="IPR050922">
    <property type="entry name" value="LytR/CpsA/Psr_CW_biosynth"/>
</dbReference>
<dbReference type="RefSeq" id="WP_380730605.1">
    <property type="nucleotide sequence ID" value="NZ_JBHTLK010000444.1"/>
</dbReference>
<feature type="region of interest" description="Disordered" evidence="2">
    <location>
        <begin position="1"/>
        <end position="24"/>
    </location>
</feature>
<name>A0ABW3R6G9_9PSEU</name>
<dbReference type="InterPro" id="IPR004474">
    <property type="entry name" value="LytR_CpsA_psr"/>
</dbReference>
<comment type="caution">
    <text evidence="4">The sequence shown here is derived from an EMBL/GenBank/DDBJ whole genome shotgun (WGS) entry which is preliminary data.</text>
</comment>
<evidence type="ECO:0000256" key="2">
    <source>
        <dbReference type="SAM" id="MobiDB-lite"/>
    </source>
</evidence>
<organism evidence="4 5">
    <name type="scientific">Saccharothrix hoggarensis</name>
    <dbReference type="NCBI Taxonomy" id="913853"/>
    <lineage>
        <taxon>Bacteria</taxon>
        <taxon>Bacillati</taxon>
        <taxon>Actinomycetota</taxon>
        <taxon>Actinomycetes</taxon>
        <taxon>Pseudonocardiales</taxon>
        <taxon>Pseudonocardiaceae</taxon>
        <taxon>Saccharothrix</taxon>
    </lineage>
</organism>
<protein>
    <submittedName>
        <fullName evidence="4">LCP family protein</fullName>
    </submittedName>
</protein>
<feature type="non-terminal residue" evidence="4">
    <location>
        <position position="1"/>
    </location>
</feature>
<dbReference type="Gene3D" id="3.40.630.190">
    <property type="entry name" value="LCP protein"/>
    <property type="match status" value="1"/>
</dbReference>
<keyword evidence="5" id="KW-1185">Reference proteome</keyword>
<reference evidence="5" key="1">
    <citation type="journal article" date="2019" name="Int. J. Syst. Evol. Microbiol.">
        <title>The Global Catalogue of Microorganisms (GCM) 10K type strain sequencing project: providing services to taxonomists for standard genome sequencing and annotation.</title>
        <authorList>
            <consortium name="The Broad Institute Genomics Platform"/>
            <consortium name="The Broad Institute Genome Sequencing Center for Infectious Disease"/>
            <person name="Wu L."/>
            <person name="Ma J."/>
        </authorList>
    </citation>
    <scope>NUCLEOTIDE SEQUENCE [LARGE SCALE GENOMIC DNA]</scope>
    <source>
        <strain evidence="5">CCUG 60214</strain>
    </source>
</reference>
<dbReference type="Pfam" id="PF03816">
    <property type="entry name" value="LytR_cpsA_psr"/>
    <property type="match status" value="1"/>
</dbReference>
<evidence type="ECO:0000313" key="4">
    <source>
        <dbReference type="EMBL" id="MFD1152602.1"/>
    </source>
</evidence>
<comment type="similarity">
    <text evidence="1">Belongs to the LytR/CpsA/Psr (LCP) family.</text>
</comment>
<dbReference type="PANTHER" id="PTHR33392">
    <property type="entry name" value="POLYISOPRENYL-TEICHOIC ACID--PEPTIDOGLYCAN TEICHOIC ACID TRANSFERASE TAGU"/>
    <property type="match status" value="1"/>
</dbReference>
<proteinExistence type="inferred from homology"/>
<gene>
    <name evidence="4" type="ORF">ACFQ3T_36160</name>
</gene>
<evidence type="ECO:0000313" key="5">
    <source>
        <dbReference type="Proteomes" id="UP001597168"/>
    </source>
</evidence>
<evidence type="ECO:0000256" key="1">
    <source>
        <dbReference type="ARBA" id="ARBA00006068"/>
    </source>
</evidence>
<dbReference type="Proteomes" id="UP001597168">
    <property type="component" value="Unassembled WGS sequence"/>
</dbReference>
<dbReference type="PANTHER" id="PTHR33392:SF6">
    <property type="entry name" value="POLYISOPRENYL-TEICHOIC ACID--PEPTIDOGLYCAN TEICHOIC ACID TRANSFERASE TAGU"/>
    <property type="match status" value="1"/>
</dbReference>
<dbReference type="NCBIfam" id="TIGR00350">
    <property type="entry name" value="lytR_cpsA_psr"/>
    <property type="match status" value="1"/>
</dbReference>